<gene>
    <name evidence="3" type="ORF">Hypma_007050</name>
</gene>
<dbReference type="EMBL" id="LUEZ02000005">
    <property type="protein sequence ID" value="RDB30336.1"/>
    <property type="molecule type" value="Genomic_DNA"/>
</dbReference>
<sequence>MWLRCWFLRAQMSLWLAVGTARTRSCARDCEAPKKDGLTRIVTLVDGFSTKRASEHRIVFLSLAIDPDILTNSQGLTTWLVIRRELLPTPKGQAIPLRILSSSPPPPESVRGSPDHFPSSSSTLVPSSPLRASSPQPSMISISSSSDADDDTFQEDKYHTHALKVFVPSSPLCVSSPQPFVISISSSSDADDNIVEEDKDFTHAAKVFIWNEDEKRHVQIVLFPQREDGCLHLWDYMNELGAHGIKVANDLDLYGGRFTGWQPHLWAMPISVDFPGQAFFIKYSAVTSVLHFDDTFAVCNTTRQGKVRAR</sequence>
<feature type="region of interest" description="Disordered" evidence="1">
    <location>
        <begin position="96"/>
        <end position="152"/>
    </location>
</feature>
<keyword evidence="4" id="KW-1185">Reference proteome</keyword>
<organism evidence="3 4">
    <name type="scientific">Hypsizygus marmoreus</name>
    <name type="common">White beech mushroom</name>
    <name type="synonym">Agaricus marmoreus</name>
    <dbReference type="NCBI Taxonomy" id="39966"/>
    <lineage>
        <taxon>Eukaryota</taxon>
        <taxon>Fungi</taxon>
        <taxon>Dikarya</taxon>
        <taxon>Basidiomycota</taxon>
        <taxon>Agaricomycotina</taxon>
        <taxon>Agaricomycetes</taxon>
        <taxon>Agaricomycetidae</taxon>
        <taxon>Agaricales</taxon>
        <taxon>Tricholomatineae</taxon>
        <taxon>Lyophyllaceae</taxon>
        <taxon>Hypsizygus</taxon>
    </lineage>
</organism>
<feature type="chain" id="PRO_5016959258" evidence="2">
    <location>
        <begin position="22"/>
        <end position="310"/>
    </location>
</feature>
<dbReference type="InParanoid" id="A0A369KHE3"/>
<comment type="caution">
    <text evidence="3">The sequence shown here is derived from an EMBL/GenBank/DDBJ whole genome shotgun (WGS) entry which is preliminary data.</text>
</comment>
<evidence type="ECO:0000313" key="4">
    <source>
        <dbReference type="Proteomes" id="UP000076154"/>
    </source>
</evidence>
<evidence type="ECO:0000256" key="1">
    <source>
        <dbReference type="SAM" id="MobiDB-lite"/>
    </source>
</evidence>
<proteinExistence type="predicted"/>
<keyword evidence="2" id="KW-0732">Signal</keyword>
<feature type="signal peptide" evidence="2">
    <location>
        <begin position="1"/>
        <end position="21"/>
    </location>
</feature>
<accession>A0A369KHE3</accession>
<evidence type="ECO:0000313" key="3">
    <source>
        <dbReference type="EMBL" id="RDB30336.1"/>
    </source>
</evidence>
<feature type="compositionally biased region" description="Low complexity" evidence="1">
    <location>
        <begin position="118"/>
        <end position="146"/>
    </location>
</feature>
<evidence type="ECO:0000256" key="2">
    <source>
        <dbReference type="SAM" id="SignalP"/>
    </source>
</evidence>
<protein>
    <submittedName>
        <fullName evidence="3">Uncharacterized protein</fullName>
    </submittedName>
</protein>
<dbReference type="AlphaFoldDB" id="A0A369KHE3"/>
<reference evidence="3" key="1">
    <citation type="submission" date="2018-04" db="EMBL/GenBank/DDBJ databases">
        <title>Whole genome sequencing of Hypsizygus marmoreus.</title>
        <authorList>
            <person name="Choi I.-G."/>
            <person name="Min B."/>
            <person name="Kim J.-G."/>
            <person name="Kim S."/>
            <person name="Oh Y.-L."/>
            <person name="Kong W.-S."/>
            <person name="Park H."/>
            <person name="Jeong J."/>
            <person name="Song E.-S."/>
        </authorList>
    </citation>
    <scope>NUCLEOTIDE SEQUENCE [LARGE SCALE GENOMIC DNA]</scope>
    <source>
        <strain evidence="3">51987-8</strain>
    </source>
</reference>
<name>A0A369KHE3_HYPMA</name>
<dbReference type="Proteomes" id="UP000076154">
    <property type="component" value="Unassembled WGS sequence"/>
</dbReference>